<name>A0A383RH56_PAEAL</name>
<accession>A0A383RH56</accession>
<evidence type="ECO:0000313" key="1">
    <source>
        <dbReference type="EMBL" id="SYX86348.1"/>
    </source>
</evidence>
<organism evidence="1 2">
    <name type="scientific">Paenibacillus alvei</name>
    <name type="common">Bacillus alvei</name>
    <dbReference type="NCBI Taxonomy" id="44250"/>
    <lineage>
        <taxon>Bacteria</taxon>
        <taxon>Bacillati</taxon>
        <taxon>Bacillota</taxon>
        <taxon>Bacilli</taxon>
        <taxon>Bacillales</taxon>
        <taxon>Paenibacillaceae</taxon>
        <taxon>Paenibacillus</taxon>
    </lineage>
</organism>
<gene>
    <name evidence="1" type="ORF">PBLR_14770</name>
</gene>
<proteinExistence type="predicted"/>
<sequence>MSQVRVLFGEPFALIAQSVECIHGKDEVTGSIPVESSTEEIEVVYIDFYCMARWSRG</sequence>
<dbReference type="Proteomes" id="UP000304148">
    <property type="component" value="Chromosome"/>
</dbReference>
<reference evidence="2" key="1">
    <citation type="submission" date="2018-08" db="EMBL/GenBank/DDBJ databases">
        <authorList>
            <person name="Chevrot R."/>
        </authorList>
    </citation>
    <scope>NUCLEOTIDE SEQUENCE [LARGE SCALE GENOMIC DNA]</scope>
</reference>
<dbReference type="EMBL" id="LS992241">
    <property type="protein sequence ID" value="SYX86348.1"/>
    <property type="molecule type" value="Genomic_DNA"/>
</dbReference>
<evidence type="ECO:0000313" key="2">
    <source>
        <dbReference type="Proteomes" id="UP000304148"/>
    </source>
</evidence>
<dbReference type="AlphaFoldDB" id="A0A383RH56"/>
<protein>
    <submittedName>
        <fullName evidence="1">Uncharacterized protein</fullName>
    </submittedName>
</protein>